<evidence type="ECO:0000256" key="1">
    <source>
        <dbReference type="ARBA" id="ARBA00008025"/>
    </source>
</evidence>
<evidence type="ECO:0000256" key="4">
    <source>
        <dbReference type="ARBA" id="ARBA00023139"/>
    </source>
</evidence>
<keyword evidence="12" id="KW-1185">Reference proteome</keyword>
<evidence type="ECO:0000259" key="10">
    <source>
        <dbReference type="PROSITE" id="PS50892"/>
    </source>
</evidence>
<dbReference type="Pfam" id="PF00957">
    <property type="entry name" value="Synaptobrevin"/>
    <property type="match status" value="1"/>
</dbReference>
<comment type="subcellular location">
    <subcellularLocation>
        <location evidence="7">Endomembrane system</location>
        <topology evidence="7">Lipid-anchor</topology>
        <orientation evidence="7">Cytoplasmic side</orientation>
    </subcellularLocation>
</comment>
<dbReference type="SUPFAM" id="SSF64356">
    <property type="entry name" value="SNARE-like"/>
    <property type="match status" value="1"/>
</dbReference>
<keyword evidence="4" id="KW-0564">Palmitate</keyword>
<evidence type="ECO:0000259" key="9">
    <source>
        <dbReference type="PROSITE" id="PS50859"/>
    </source>
</evidence>
<proteinExistence type="inferred from homology"/>
<dbReference type="Proteomes" id="UP001209878">
    <property type="component" value="Unassembled WGS sequence"/>
</dbReference>
<dbReference type="Gene3D" id="3.30.450.50">
    <property type="entry name" value="Longin domain"/>
    <property type="match status" value="1"/>
</dbReference>
<dbReference type="Gene3D" id="1.20.5.110">
    <property type="match status" value="1"/>
</dbReference>
<sequence length="256" mass="29337">MKLYSLTVMYRSGEGQVKRLCASYELNSFGYFQRSSVKEFMDFTSKIVVERTNVAQRASIKEQEYMCHVYVRGDSLAAVLISDHEYPKRVSFTLLNKVLDDFSAKHPQPEWANSTDGSLTFPELDGFLQKYQNPKEADSMTKIQSDLDETKIILHDTIEGLLKRGEKLDDLVGRSEDLSMQSKAFYKTEKDEPVLRDIIAPRLDKYITSLQLPWSTEHLCQLSVGWFNQGLYPSLAVLLCRLTVVIIIKLLSQDIC</sequence>
<dbReference type="PROSITE" id="PS50892">
    <property type="entry name" value="V_SNARE"/>
    <property type="match status" value="1"/>
</dbReference>
<keyword evidence="2" id="KW-0488">Methylation</keyword>
<keyword evidence="8" id="KW-0175">Coiled coil</keyword>
<dbReference type="PANTHER" id="PTHR45806:SF1">
    <property type="entry name" value="SYNAPTOBREVIN HOMOLOG YKT6"/>
    <property type="match status" value="1"/>
</dbReference>
<comment type="similarity">
    <text evidence="1">Belongs to the synaptobrevin family.</text>
</comment>
<evidence type="ECO:0000256" key="5">
    <source>
        <dbReference type="ARBA" id="ARBA00023288"/>
    </source>
</evidence>
<dbReference type="InterPro" id="IPR042855">
    <property type="entry name" value="V_SNARE_CC"/>
</dbReference>
<evidence type="ECO:0000256" key="8">
    <source>
        <dbReference type="PROSITE-ProRule" id="PRU00290"/>
    </source>
</evidence>
<keyword evidence="5" id="KW-0449">Lipoprotein</keyword>
<accession>A0AAD9KJZ3</accession>
<protein>
    <submittedName>
        <fullName evidence="11">Uncharacterized protein</fullName>
    </submittedName>
</protein>
<dbReference type="SUPFAM" id="SSF58038">
    <property type="entry name" value="SNARE fusion complex"/>
    <property type="match status" value="1"/>
</dbReference>
<feature type="domain" description="Longin" evidence="9">
    <location>
        <begin position="8"/>
        <end position="128"/>
    </location>
</feature>
<keyword evidence="3" id="KW-0472">Membrane</keyword>
<dbReference type="GO" id="GO:0006888">
    <property type="term" value="P:endoplasmic reticulum to Golgi vesicle-mediated transport"/>
    <property type="evidence" value="ECO:0007669"/>
    <property type="project" value="TreeGrafter"/>
</dbReference>
<gene>
    <name evidence="11" type="ORF">NP493_946g00003</name>
</gene>
<evidence type="ECO:0000256" key="7">
    <source>
        <dbReference type="ARBA" id="ARBA00046278"/>
    </source>
</evidence>
<name>A0AAD9KJZ3_RIDPI</name>
<organism evidence="11 12">
    <name type="scientific">Ridgeia piscesae</name>
    <name type="common">Tubeworm</name>
    <dbReference type="NCBI Taxonomy" id="27915"/>
    <lineage>
        <taxon>Eukaryota</taxon>
        <taxon>Metazoa</taxon>
        <taxon>Spiralia</taxon>
        <taxon>Lophotrochozoa</taxon>
        <taxon>Annelida</taxon>
        <taxon>Polychaeta</taxon>
        <taxon>Sedentaria</taxon>
        <taxon>Canalipalpata</taxon>
        <taxon>Sabellida</taxon>
        <taxon>Siboglinidae</taxon>
        <taxon>Ridgeia</taxon>
    </lineage>
</organism>
<dbReference type="GO" id="GO:0005794">
    <property type="term" value="C:Golgi apparatus"/>
    <property type="evidence" value="ECO:0007669"/>
    <property type="project" value="TreeGrafter"/>
</dbReference>
<dbReference type="EMBL" id="JAODUO010000945">
    <property type="protein sequence ID" value="KAK2172611.1"/>
    <property type="molecule type" value="Genomic_DNA"/>
</dbReference>
<dbReference type="InterPro" id="IPR011012">
    <property type="entry name" value="Longin-like_dom_sf"/>
</dbReference>
<dbReference type="Pfam" id="PF13774">
    <property type="entry name" value="Longin"/>
    <property type="match status" value="1"/>
</dbReference>
<dbReference type="SMART" id="SM01270">
    <property type="entry name" value="Longin"/>
    <property type="match status" value="1"/>
</dbReference>
<feature type="domain" description="V-SNARE coiled-coil homology" evidence="10">
    <location>
        <begin position="139"/>
        <end position="201"/>
    </location>
</feature>
<evidence type="ECO:0000256" key="6">
    <source>
        <dbReference type="ARBA" id="ARBA00023289"/>
    </source>
</evidence>
<dbReference type="InterPro" id="IPR010908">
    <property type="entry name" value="Longin_dom"/>
</dbReference>
<evidence type="ECO:0000256" key="3">
    <source>
        <dbReference type="ARBA" id="ARBA00023136"/>
    </source>
</evidence>
<evidence type="ECO:0000256" key="2">
    <source>
        <dbReference type="ARBA" id="ARBA00022481"/>
    </source>
</evidence>
<dbReference type="PROSITE" id="PS50859">
    <property type="entry name" value="LONGIN"/>
    <property type="match status" value="1"/>
</dbReference>
<dbReference type="PANTHER" id="PTHR45806">
    <property type="entry name" value="SYNAPTOBREVIN HOMOLOG YKT6"/>
    <property type="match status" value="1"/>
</dbReference>
<dbReference type="GO" id="GO:0005484">
    <property type="term" value="F:SNAP receptor activity"/>
    <property type="evidence" value="ECO:0007669"/>
    <property type="project" value="TreeGrafter"/>
</dbReference>
<evidence type="ECO:0000313" key="11">
    <source>
        <dbReference type="EMBL" id="KAK2172611.1"/>
    </source>
</evidence>
<dbReference type="CDD" id="cd14824">
    <property type="entry name" value="Longin"/>
    <property type="match status" value="1"/>
</dbReference>
<evidence type="ECO:0000313" key="12">
    <source>
        <dbReference type="Proteomes" id="UP001209878"/>
    </source>
</evidence>
<keyword evidence="6" id="KW-0636">Prenylation</keyword>
<dbReference type="AlphaFoldDB" id="A0AAD9KJZ3"/>
<comment type="caution">
    <text evidence="11">The sequence shown here is derived from an EMBL/GenBank/DDBJ whole genome shotgun (WGS) entry which is preliminary data.</text>
</comment>
<reference evidence="11" key="1">
    <citation type="journal article" date="2023" name="Mol. Biol. Evol.">
        <title>Third-Generation Sequencing Reveals the Adaptive Role of the Epigenome in Three Deep-Sea Polychaetes.</title>
        <authorList>
            <person name="Perez M."/>
            <person name="Aroh O."/>
            <person name="Sun Y."/>
            <person name="Lan Y."/>
            <person name="Juniper S.K."/>
            <person name="Young C.R."/>
            <person name="Angers B."/>
            <person name="Qian P.Y."/>
        </authorList>
    </citation>
    <scope>NUCLEOTIDE SEQUENCE</scope>
    <source>
        <strain evidence="11">R07B-5</strain>
    </source>
</reference>